<dbReference type="OrthoDB" id="823504at2759"/>
<dbReference type="SUPFAM" id="SSF48403">
    <property type="entry name" value="Ankyrin repeat"/>
    <property type="match status" value="1"/>
</dbReference>
<dbReference type="InterPro" id="IPR036770">
    <property type="entry name" value="Ankyrin_rpt-contain_sf"/>
</dbReference>
<reference evidence="2" key="1">
    <citation type="submission" date="2019-06" db="EMBL/GenBank/DDBJ databases">
        <title>Genomics analysis of Aphanomyces spp. identifies a new class of oomycete effector associated with host adaptation.</title>
        <authorList>
            <person name="Gaulin E."/>
        </authorList>
    </citation>
    <scope>NUCLEOTIDE SEQUENCE</scope>
    <source>
        <strain evidence="2">CBS 578.67</strain>
    </source>
</reference>
<dbReference type="InterPro" id="IPR052050">
    <property type="entry name" value="SecEffector_AnkRepeat"/>
</dbReference>
<feature type="non-terminal residue" evidence="2">
    <location>
        <position position="475"/>
    </location>
</feature>
<organism evidence="2">
    <name type="scientific">Aphanomyces stellatus</name>
    <dbReference type="NCBI Taxonomy" id="120398"/>
    <lineage>
        <taxon>Eukaryota</taxon>
        <taxon>Sar</taxon>
        <taxon>Stramenopiles</taxon>
        <taxon>Oomycota</taxon>
        <taxon>Saprolegniomycetes</taxon>
        <taxon>Saprolegniales</taxon>
        <taxon>Verrucalvaceae</taxon>
        <taxon>Aphanomyces</taxon>
    </lineage>
</organism>
<evidence type="ECO:0000256" key="1">
    <source>
        <dbReference type="SAM" id="SignalP"/>
    </source>
</evidence>
<dbReference type="Pfam" id="PF12796">
    <property type="entry name" value="Ank_2"/>
    <property type="match status" value="1"/>
</dbReference>
<dbReference type="Gene3D" id="1.25.40.20">
    <property type="entry name" value="Ankyrin repeat-containing domain"/>
    <property type="match status" value="2"/>
</dbReference>
<keyword evidence="1" id="KW-0732">Signal</keyword>
<comment type="caution">
    <text evidence="2">The sequence shown here is derived from an EMBL/GenBank/DDBJ whole genome shotgun (WGS) entry which is preliminary data.</text>
</comment>
<proteinExistence type="predicted"/>
<name>A0A6A5A5J0_9STRA</name>
<dbReference type="InterPro" id="IPR002110">
    <property type="entry name" value="Ankyrin_rpt"/>
</dbReference>
<dbReference type="PANTHER" id="PTHR46586:SF4">
    <property type="match status" value="1"/>
</dbReference>
<accession>A0A6A5A5J0</accession>
<feature type="chain" id="PRO_5025572840" evidence="1">
    <location>
        <begin position="26"/>
        <end position="475"/>
    </location>
</feature>
<feature type="signal peptide" evidence="1">
    <location>
        <begin position="1"/>
        <end position="25"/>
    </location>
</feature>
<dbReference type="PANTHER" id="PTHR46586">
    <property type="entry name" value="ANKYRIN REPEAT-CONTAINING PROTEIN"/>
    <property type="match status" value="1"/>
</dbReference>
<dbReference type="EMBL" id="VJMH01000001">
    <property type="protein sequence ID" value="KAF0720840.1"/>
    <property type="molecule type" value="Genomic_DNA"/>
</dbReference>
<dbReference type="SMART" id="SM00248">
    <property type="entry name" value="ANK"/>
    <property type="match status" value="4"/>
</dbReference>
<protein>
    <submittedName>
        <fullName evidence="2">Uncharacterized protein</fullName>
    </submittedName>
</protein>
<dbReference type="AlphaFoldDB" id="A0A6A5A5J0"/>
<sequence>MAAAAVLHSPPLVLTLCSFQHGVTGAILAILKCPTIQGISGRLVLQEVNTSLFPRDEGTFVDMDSLAALMEHRHQLVMAVLDTPRTAVDLHAMLASNPRLRDVVAEYAAFYGNMELMQRICENAKERLPWNGTYLSTNDTHKYVHSIASHLCQLAAFHGHLSIWKLLQKPYQSYVRHGSLTTYSDLEVAAECGHYLFVQHAIDYAQSRHERGHTYWGLRNRIPSKQSGHAKFRWGHHLNLLDVVAGDGNLEMAKVLLQHKATHSDAAIDNAAANGHLDMVQYIHETRESKCSTQAMDGAAANGHLEVVQFLHDHRTEGCTTDAIDEAAIHGHDSIVRFLLAKRKEGGSVKAMNAYVAKGDFTMVMLLALGKCSSGSVNLAAAQGQLDIVKYLVGHKEVAFATPAIEAAVKHGHVDVVEYLHSRRPEMCVAKFMQMAHAANQSSIVEYFDSRRCTCCQGIGRDELLAAKTTKKRRR</sequence>
<evidence type="ECO:0000313" key="2">
    <source>
        <dbReference type="EMBL" id="KAF0720840.1"/>
    </source>
</evidence>
<gene>
    <name evidence="2" type="ORF">As57867_000035</name>
</gene>